<evidence type="ECO:0000313" key="2">
    <source>
        <dbReference type="Proteomes" id="UP000057609"/>
    </source>
</evidence>
<dbReference type="RefSeq" id="WP_039745525.1">
    <property type="nucleotide sequence ID" value="NZ_CP009788.1"/>
</dbReference>
<dbReference type="STRING" id="345632.GPICK_08195"/>
<accession>A0A0B5BEJ4</accession>
<dbReference type="EMBL" id="CP009788">
    <property type="protein sequence ID" value="AJE04862.1"/>
    <property type="molecule type" value="Genomic_DNA"/>
</dbReference>
<name>A0A0B5BEJ4_9BACT</name>
<evidence type="ECO:0000313" key="1">
    <source>
        <dbReference type="EMBL" id="AJE04862.1"/>
    </source>
</evidence>
<dbReference type="AlphaFoldDB" id="A0A0B5BEJ4"/>
<dbReference type="KEGG" id="gpi:GPICK_08195"/>
<reference evidence="1 2" key="1">
    <citation type="journal article" date="2015" name="Genome Announc.">
        <title>Complete Genome of Geobacter pickeringii G13T, a Metal-Reducing Isolate from Sedimentary Kaolin Deposits.</title>
        <authorList>
            <person name="Badalamenti J.P."/>
            <person name="Bond D.R."/>
        </authorList>
    </citation>
    <scope>NUCLEOTIDE SEQUENCE [LARGE SCALE GENOMIC DNA]</scope>
    <source>
        <strain evidence="1 2">G13</strain>
    </source>
</reference>
<protein>
    <submittedName>
        <fullName evidence="1">Uncharacterized protein</fullName>
    </submittedName>
</protein>
<sequence length="168" mass="18667">MEYTGRAQPVLPGAPFPLDIDRLLGDVNRTFNPLHNDRLVDFHVSGAQDGYVFLSVALPEGMTRGFVTLLESLCGFMRAVDVKSRSASAQARAMDPAKIKERDQRQADFREEVCTLFDSFTAQGMERKEAVKRTNSALKASGSPWASYDVVLSVLRSCGRLRKVKSRP</sequence>
<dbReference type="OrthoDB" id="5397539at2"/>
<dbReference type="HOGENOM" id="CLU_1649709_0_0_7"/>
<gene>
    <name evidence="1" type="ORF">GPICK_08195</name>
</gene>
<dbReference type="Proteomes" id="UP000057609">
    <property type="component" value="Chromosome"/>
</dbReference>
<proteinExistence type="predicted"/>
<keyword evidence="2" id="KW-1185">Reference proteome</keyword>
<organism evidence="1 2">
    <name type="scientific">Geobacter pickeringii</name>
    <dbReference type="NCBI Taxonomy" id="345632"/>
    <lineage>
        <taxon>Bacteria</taxon>
        <taxon>Pseudomonadati</taxon>
        <taxon>Thermodesulfobacteriota</taxon>
        <taxon>Desulfuromonadia</taxon>
        <taxon>Geobacterales</taxon>
        <taxon>Geobacteraceae</taxon>
        <taxon>Geobacter</taxon>
    </lineage>
</organism>